<comment type="similarity">
    <text evidence="1">Belongs to the short-chain dehydrogenases/reductases (SDR) family.</text>
</comment>
<gene>
    <name evidence="3" type="ORF">LCGC14_1003840</name>
</gene>
<dbReference type="SUPFAM" id="SSF51735">
    <property type="entry name" value="NAD(P)-binding Rossmann-fold domains"/>
    <property type="match status" value="1"/>
</dbReference>
<reference evidence="3" key="1">
    <citation type="journal article" date="2015" name="Nature">
        <title>Complex archaea that bridge the gap between prokaryotes and eukaryotes.</title>
        <authorList>
            <person name="Spang A."/>
            <person name="Saw J.H."/>
            <person name="Jorgensen S.L."/>
            <person name="Zaremba-Niedzwiedzka K."/>
            <person name="Martijn J."/>
            <person name="Lind A.E."/>
            <person name="van Eijk R."/>
            <person name="Schleper C."/>
            <person name="Guy L."/>
            <person name="Ettema T.J."/>
        </authorList>
    </citation>
    <scope>NUCLEOTIDE SEQUENCE</scope>
</reference>
<dbReference type="FunFam" id="3.40.50.720:FF:000084">
    <property type="entry name" value="Short-chain dehydrogenase reductase"/>
    <property type="match status" value="1"/>
</dbReference>
<dbReference type="InterPro" id="IPR036291">
    <property type="entry name" value="NAD(P)-bd_dom_sf"/>
</dbReference>
<dbReference type="AlphaFoldDB" id="A0A0F9NNP4"/>
<dbReference type="PROSITE" id="PS00061">
    <property type="entry name" value="ADH_SHORT"/>
    <property type="match status" value="1"/>
</dbReference>
<dbReference type="PANTHER" id="PTHR42760">
    <property type="entry name" value="SHORT-CHAIN DEHYDROGENASES/REDUCTASES FAMILY MEMBER"/>
    <property type="match status" value="1"/>
</dbReference>
<dbReference type="Gene3D" id="3.40.50.720">
    <property type="entry name" value="NAD(P)-binding Rossmann-like Domain"/>
    <property type="match status" value="1"/>
</dbReference>
<dbReference type="PANTHER" id="PTHR42760:SF133">
    <property type="entry name" value="3-OXOACYL-[ACYL-CARRIER-PROTEIN] REDUCTASE"/>
    <property type="match status" value="1"/>
</dbReference>
<dbReference type="EMBL" id="LAZR01003896">
    <property type="protein sequence ID" value="KKN13682.1"/>
    <property type="molecule type" value="Genomic_DNA"/>
</dbReference>
<sequence length="267" mass="29356">MIENNFLTGKVALITGAGSGFGREMAISFASKGAHLVINDIEMEGLVETRDLILEHYEREILVVKADISISKEVNEMVERVFRKFDNLFILVNNAGIDGGLYTSLKAKEQVYDKVMAVNVKGAWNVTKAFYKRIRRQKHFKPIRGKIINVASCAGTLNGLNPMIGIYSASKAALIAFTKLWALELGASDITVNAISPGVFLTPIYNNDPHLIRQFLDTRGVKIPIDRIGNAKWVADIALFLASPASNYITGQNIILDGGMTLSINKL</sequence>
<dbReference type="PRINTS" id="PR00080">
    <property type="entry name" value="SDRFAMILY"/>
</dbReference>
<organism evidence="3">
    <name type="scientific">marine sediment metagenome</name>
    <dbReference type="NCBI Taxonomy" id="412755"/>
    <lineage>
        <taxon>unclassified sequences</taxon>
        <taxon>metagenomes</taxon>
        <taxon>ecological metagenomes</taxon>
    </lineage>
</organism>
<protein>
    <submittedName>
        <fullName evidence="3">Uncharacterized protein</fullName>
    </submittedName>
</protein>
<proteinExistence type="inferred from homology"/>
<dbReference type="Pfam" id="PF13561">
    <property type="entry name" value="adh_short_C2"/>
    <property type="match status" value="1"/>
</dbReference>
<evidence type="ECO:0000256" key="1">
    <source>
        <dbReference type="ARBA" id="ARBA00006484"/>
    </source>
</evidence>
<comment type="caution">
    <text evidence="3">The sequence shown here is derived from an EMBL/GenBank/DDBJ whole genome shotgun (WGS) entry which is preliminary data.</text>
</comment>
<evidence type="ECO:0000256" key="2">
    <source>
        <dbReference type="ARBA" id="ARBA00023002"/>
    </source>
</evidence>
<dbReference type="InterPro" id="IPR002347">
    <property type="entry name" value="SDR_fam"/>
</dbReference>
<accession>A0A0F9NNP4</accession>
<dbReference type="GO" id="GO:0048038">
    <property type="term" value="F:quinone binding"/>
    <property type="evidence" value="ECO:0007669"/>
    <property type="project" value="TreeGrafter"/>
</dbReference>
<dbReference type="GO" id="GO:0016616">
    <property type="term" value="F:oxidoreductase activity, acting on the CH-OH group of donors, NAD or NADP as acceptor"/>
    <property type="evidence" value="ECO:0007669"/>
    <property type="project" value="TreeGrafter"/>
</dbReference>
<name>A0A0F9NNP4_9ZZZZ</name>
<dbReference type="GO" id="GO:0006633">
    <property type="term" value="P:fatty acid biosynthetic process"/>
    <property type="evidence" value="ECO:0007669"/>
    <property type="project" value="TreeGrafter"/>
</dbReference>
<dbReference type="InterPro" id="IPR020904">
    <property type="entry name" value="Sc_DH/Rdtase_CS"/>
</dbReference>
<keyword evidence="2" id="KW-0560">Oxidoreductase</keyword>
<dbReference type="PRINTS" id="PR00081">
    <property type="entry name" value="GDHRDH"/>
</dbReference>
<evidence type="ECO:0000313" key="3">
    <source>
        <dbReference type="EMBL" id="KKN13682.1"/>
    </source>
</evidence>